<dbReference type="SMART" id="SM00563">
    <property type="entry name" value="PlsC"/>
    <property type="match status" value="1"/>
</dbReference>
<dbReference type="InterPro" id="IPR028022">
    <property type="entry name" value="DUF4600"/>
</dbReference>
<dbReference type="GO" id="GO:0005783">
    <property type="term" value="C:endoplasmic reticulum"/>
    <property type="evidence" value="ECO:0007669"/>
    <property type="project" value="TreeGrafter"/>
</dbReference>
<dbReference type="InParanoid" id="A0A482WV04"/>
<keyword evidence="3" id="KW-0012">Acyltransferase</keyword>
<dbReference type="GO" id="GO:0016746">
    <property type="term" value="F:acyltransferase activity"/>
    <property type="evidence" value="ECO:0007669"/>
    <property type="project" value="UniProtKB-KW"/>
</dbReference>
<dbReference type="AlphaFoldDB" id="A0A482WV04"/>
<evidence type="ECO:0000256" key="2">
    <source>
        <dbReference type="ARBA" id="ARBA00022679"/>
    </source>
</evidence>
<dbReference type="OrthoDB" id="186786at2759"/>
<evidence type="ECO:0000313" key="8">
    <source>
        <dbReference type="Proteomes" id="UP000291343"/>
    </source>
</evidence>
<keyword evidence="5" id="KW-0472">Membrane</keyword>
<gene>
    <name evidence="7" type="ORF">LSTR_LSTR013798</name>
</gene>
<keyword evidence="5" id="KW-0812">Transmembrane</keyword>
<dbReference type="SUPFAM" id="SSF69593">
    <property type="entry name" value="Glycerol-3-phosphate (1)-acyltransferase"/>
    <property type="match status" value="1"/>
</dbReference>
<keyword evidence="8" id="KW-1185">Reference proteome</keyword>
<evidence type="ECO:0000256" key="1">
    <source>
        <dbReference type="ARBA" id="ARBA00008655"/>
    </source>
</evidence>
<feature type="domain" description="Phospholipid/glycerol acyltransferase" evidence="6">
    <location>
        <begin position="80"/>
        <end position="204"/>
    </location>
</feature>
<dbReference type="CDD" id="cd07990">
    <property type="entry name" value="LPLAT_LCLAT1-like"/>
    <property type="match status" value="1"/>
</dbReference>
<feature type="region of interest" description="Disordered" evidence="4">
    <location>
        <begin position="487"/>
        <end position="510"/>
    </location>
</feature>
<dbReference type="STRING" id="195883.A0A482WV04"/>
<dbReference type="Proteomes" id="UP000291343">
    <property type="component" value="Unassembled WGS sequence"/>
</dbReference>
<dbReference type="SMR" id="A0A482WV04"/>
<feature type="compositionally biased region" description="Low complexity" evidence="4">
    <location>
        <begin position="500"/>
        <end position="510"/>
    </location>
</feature>
<dbReference type="EMBL" id="QKKF02025294">
    <property type="protein sequence ID" value="RZF37102.1"/>
    <property type="molecule type" value="Genomic_DNA"/>
</dbReference>
<feature type="transmembrane region" description="Helical" evidence="5">
    <location>
        <begin position="12"/>
        <end position="35"/>
    </location>
</feature>
<evidence type="ECO:0000256" key="4">
    <source>
        <dbReference type="SAM" id="MobiDB-lite"/>
    </source>
</evidence>
<comment type="similarity">
    <text evidence="1">Belongs to the 1-acyl-sn-glycerol-3-phosphate acyltransferase family.</text>
</comment>
<keyword evidence="5" id="KW-1133">Transmembrane helix</keyword>
<dbReference type="PANTHER" id="PTHR10983:SF16">
    <property type="entry name" value="LYSOCARDIOLIPIN ACYLTRANSFERASE 1"/>
    <property type="match status" value="1"/>
</dbReference>
<sequence length="510" mass="59613">MNKQCLLGMLYAFLWASSIFSGFLLLCCPVFPLMLINQRMYRRLTDLIFAIWELYPVALMEVLFGTRIVVSGDEIRPESALIIMNHKTRCDWNFLWAAMFYGSRRPSHKLKFVLKAPIKHVPGPGWVMQMAGFLFIDRNWEKDEIVLRTSLDYMRDLKNTYQILIFPEGTDLTPHNLEKSNAFARSHNLEEYKRVLHPRTTGFSFLASKMRENNQLDAVYDLTVGYPDKFPQSEVDVVKGVFPQQVNFFVKRYPVQSLPTDPEDLKDWLKNAWKLKEQKLESFYKQQTFTPEDDELLGEKLPFSDDTSNALYLALLFWTSLILITSYLLMTSLLMQLWTLMHSFLLVVLSLTKGSLALEIYCFRKNEEEEQDYMVQYRILNSSHSTVTQEGFQAYQAQLNANMKLEKDIALERERLRILTDSETDITDLNLDGLTQAELIRVVKQLERMKTDLQSSLRDTEHNLDSQAREYFRLNETRRLYQAELDLRQKSKGGKKFPRSSESMSQLSSS</sequence>
<evidence type="ECO:0000256" key="5">
    <source>
        <dbReference type="SAM" id="Phobius"/>
    </source>
</evidence>
<accession>A0A482WV04</accession>
<dbReference type="InterPro" id="IPR002123">
    <property type="entry name" value="Plipid/glycerol_acylTrfase"/>
</dbReference>
<proteinExistence type="inferred from homology"/>
<keyword evidence="2" id="KW-0808">Transferase</keyword>
<name>A0A482WV04_LAOST</name>
<evidence type="ECO:0000256" key="3">
    <source>
        <dbReference type="ARBA" id="ARBA00023315"/>
    </source>
</evidence>
<comment type="caution">
    <text evidence="7">The sequence shown here is derived from an EMBL/GenBank/DDBJ whole genome shotgun (WGS) entry which is preliminary data.</text>
</comment>
<dbReference type="Pfam" id="PF16076">
    <property type="entry name" value="Acyltransf_C"/>
    <property type="match status" value="1"/>
</dbReference>
<feature type="transmembrane region" description="Helical" evidence="5">
    <location>
        <begin position="337"/>
        <end position="358"/>
    </location>
</feature>
<protein>
    <recommendedName>
        <fullName evidence="6">Phospholipid/glycerol acyltransferase domain-containing protein</fullName>
    </recommendedName>
</protein>
<organism evidence="7 8">
    <name type="scientific">Laodelphax striatellus</name>
    <name type="common">Small brown planthopper</name>
    <name type="synonym">Delphax striatella</name>
    <dbReference type="NCBI Taxonomy" id="195883"/>
    <lineage>
        <taxon>Eukaryota</taxon>
        <taxon>Metazoa</taxon>
        <taxon>Ecdysozoa</taxon>
        <taxon>Arthropoda</taxon>
        <taxon>Hexapoda</taxon>
        <taxon>Insecta</taxon>
        <taxon>Pterygota</taxon>
        <taxon>Neoptera</taxon>
        <taxon>Paraneoptera</taxon>
        <taxon>Hemiptera</taxon>
        <taxon>Auchenorrhyncha</taxon>
        <taxon>Fulgoroidea</taxon>
        <taxon>Delphacidae</taxon>
        <taxon>Criomorphinae</taxon>
        <taxon>Laodelphax</taxon>
    </lineage>
</organism>
<dbReference type="InterPro" id="IPR032098">
    <property type="entry name" value="Acyltransf_C"/>
</dbReference>
<dbReference type="Pfam" id="PF01553">
    <property type="entry name" value="Acyltransferase"/>
    <property type="match status" value="1"/>
</dbReference>
<reference evidence="7 8" key="1">
    <citation type="journal article" date="2017" name="Gigascience">
        <title>Genome sequence of the small brown planthopper, Laodelphax striatellus.</title>
        <authorList>
            <person name="Zhu J."/>
            <person name="Jiang F."/>
            <person name="Wang X."/>
            <person name="Yang P."/>
            <person name="Bao Y."/>
            <person name="Zhao W."/>
            <person name="Wang W."/>
            <person name="Lu H."/>
            <person name="Wang Q."/>
            <person name="Cui N."/>
            <person name="Li J."/>
            <person name="Chen X."/>
            <person name="Luo L."/>
            <person name="Yu J."/>
            <person name="Kang L."/>
            <person name="Cui F."/>
        </authorList>
    </citation>
    <scope>NUCLEOTIDE SEQUENCE [LARGE SCALE GENOMIC DNA]</scope>
    <source>
        <strain evidence="7">Lst14</strain>
    </source>
</reference>
<dbReference type="Pfam" id="PF15372">
    <property type="entry name" value="DUF4600"/>
    <property type="match status" value="1"/>
</dbReference>
<dbReference type="PANTHER" id="PTHR10983">
    <property type="entry name" value="1-ACYLGLYCEROL-3-PHOSPHATE ACYLTRANSFERASE-RELATED"/>
    <property type="match status" value="1"/>
</dbReference>
<feature type="transmembrane region" description="Helical" evidence="5">
    <location>
        <begin position="310"/>
        <end position="330"/>
    </location>
</feature>
<dbReference type="GO" id="GO:0036149">
    <property type="term" value="P:phosphatidylinositol acyl-chain remodeling"/>
    <property type="evidence" value="ECO:0007669"/>
    <property type="project" value="TreeGrafter"/>
</dbReference>
<evidence type="ECO:0000259" key="6">
    <source>
        <dbReference type="SMART" id="SM00563"/>
    </source>
</evidence>
<evidence type="ECO:0000313" key="7">
    <source>
        <dbReference type="EMBL" id="RZF37102.1"/>
    </source>
</evidence>